<evidence type="ECO:0000313" key="1">
    <source>
        <dbReference type="EMBL" id="KAJ1887286.1"/>
    </source>
</evidence>
<sequence length="435" mass="48392">MLDLLLVGQSPGIKNRLVDRLGRDEILFFGPDEGTAGYMDWASQHARKRGAPFWKAFTTGKSQTLGGIPHDTYGMTTRSVHQYVLGIIRQLNLDETACTKLQTGGPDGDLGSNEIKISNDRTTAIVDGSGVLYDPRGINREELMRLALARQMIQHFDTSKLSPEGFRVLVDDFQVTLPNGTLVQDGLSFRNVFHLNKLAAADFFVPCGGRPESIDINNIGLLFDAEGTPRFKYVVEGANLFFTQDARLRLEKAGVHLFKDASANKGGVTSSSLEVLAALSFTDAEFGRLMCKQADGTLPSFYQEYVSDVQKFIEANAAREFECLWNESKRTGKPKSILSDELSIAIVELRKNLESTELWNNIALRRLIMHEALPARLLKELGLDTILERVPLNYLKAIFGAYLASHFVYEYGTDPSQFAFFEFMSKHTAKAEAAN</sequence>
<proteinExistence type="predicted"/>
<name>A0ACC1I7R1_9FUNG</name>
<keyword evidence="1" id="KW-0560">Oxidoreductase</keyword>
<evidence type="ECO:0000313" key="2">
    <source>
        <dbReference type="Proteomes" id="UP001150581"/>
    </source>
</evidence>
<reference evidence="1" key="1">
    <citation type="submission" date="2022-07" db="EMBL/GenBank/DDBJ databases">
        <title>Phylogenomic reconstructions and comparative analyses of Kickxellomycotina fungi.</title>
        <authorList>
            <person name="Reynolds N.K."/>
            <person name="Stajich J.E."/>
            <person name="Barry K."/>
            <person name="Grigoriev I.V."/>
            <person name="Crous P."/>
            <person name="Smith M.E."/>
        </authorList>
    </citation>
    <scope>NUCLEOTIDE SEQUENCE</scope>
    <source>
        <strain evidence="1">Benny 63K</strain>
    </source>
</reference>
<gene>
    <name evidence="1" type="primary">GDH2_1</name>
    <name evidence="1" type="ORF">LPJ66_009200</name>
</gene>
<dbReference type="Proteomes" id="UP001150581">
    <property type="component" value="Unassembled WGS sequence"/>
</dbReference>
<comment type="caution">
    <text evidence="1">The sequence shown here is derived from an EMBL/GenBank/DDBJ whole genome shotgun (WGS) entry which is preliminary data.</text>
</comment>
<accession>A0ACC1I7R1</accession>
<keyword evidence="2" id="KW-1185">Reference proteome</keyword>
<dbReference type="EC" id="1.4.1.2" evidence="1"/>
<dbReference type="EMBL" id="JANBPG010002034">
    <property type="protein sequence ID" value="KAJ1887286.1"/>
    <property type="molecule type" value="Genomic_DNA"/>
</dbReference>
<protein>
    <submittedName>
        <fullName evidence="1">NAD-dependent glutamate dehydrogenase</fullName>
        <ecNumber evidence="1">1.4.1.2</ecNumber>
    </submittedName>
</protein>
<organism evidence="1 2">
    <name type="scientific">Kickxella alabastrina</name>
    <dbReference type="NCBI Taxonomy" id="61397"/>
    <lineage>
        <taxon>Eukaryota</taxon>
        <taxon>Fungi</taxon>
        <taxon>Fungi incertae sedis</taxon>
        <taxon>Zoopagomycota</taxon>
        <taxon>Kickxellomycotina</taxon>
        <taxon>Kickxellomycetes</taxon>
        <taxon>Kickxellales</taxon>
        <taxon>Kickxellaceae</taxon>
        <taxon>Kickxella</taxon>
    </lineage>
</organism>